<dbReference type="Proteomes" id="UP001601627">
    <property type="component" value="Unassembled WGS sequence"/>
</dbReference>
<evidence type="ECO:0000313" key="2">
    <source>
        <dbReference type="EMBL" id="MFF1275917.1"/>
    </source>
</evidence>
<sequence>MSAAVLEGPLGPALLKLLRTGPAPEELATAAALLSHGARPRPHPARDSAPTPPASHPGPSARPHPLPAP</sequence>
<reference evidence="2 3" key="1">
    <citation type="submission" date="2024-09" db="EMBL/GenBank/DDBJ databases">
        <title>The Natural Products Discovery Center: Release of the First 8490 Sequenced Strains for Exploring Actinobacteria Biosynthetic Diversity.</title>
        <authorList>
            <person name="Kalkreuter E."/>
            <person name="Kautsar S.A."/>
            <person name="Yang D."/>
            <person name="Bader C.D."/>
            <person name="Teijaro C.N."/>
            <person name="Fluegel L."/>
            <person name="Davis C.M."/>
            <person name="Simpson J.R."/>
            <person name="Lauterbach L."/>
            <person name="Steele A.D."/>
            <person name="Gui C."/>
            <person name="Meng S."/>
            <person name="Li G."/>
            <person name="Viehrig K."/>
            <person name="Ye F."/>
            <person name="Su P."/>
            <person name="Kiefer A.F."/>
            <person name="Nichols A."/>
            <person name="Cepeda A.J."/>
            <person name="Yan W."/>
            <person name="Fan B."/>
            <person name="Jiang Y."/>
            <person name="Adhikari A."/>
            <person name="Zheng C.-J."/>
            <person name="Schuster L."/>
            <person name="Cowan T.M."/>
            <person name="Smanski M.J."/>
            <person name="Chevrette M.G."/>
            <person name="De Carvalho L.P.S."/>
            <person name="Shen B."/>
        </authorList>
    </citation>
    <scope>NUCLEOTIDE SEQUENCE [LARGE SCALE GENOMIC DNA]</scope>
    <source>
        <strain evidence="2 3">NPDC058328</strain>
    </source>
</reference>
<gene>
    <name evidence="2" type="ORF">ACFVZC_21355</name>
</gene>
<evidence type="ECO:0000313" key="3">
    <source>
        <dbReference type="Proteomes" id="UP001601627"/>
    </source>
</evidence>
<organism evidence="2 3">
    <name type="scientific">Streptomyces marokkonensis</name>
    <dbReference type="NCBI Taxonomy" id="324855"/>
    <lineage>
        <taxon>Bacteria</taxon>
        <taxon>Bacillati</taxon>
        <taxon>Actinomycetota</taxon>
        <taxon>Actinomycetes</taxon>
        <taxon>Kitasatosporales</taxon>
        <taxon>Streptomycetaceae</taxon>
        <taxon>Streptomyces</taxon>
    </lineage>
</organism>
<feature type="region of interest" description="Disordered" evidence="1">
    <location>
        <begin position="33"/>
        <end position="69"/>
    </location>
</feature>
<dbReference type="EMBL" id="JBHVZQ010000019">
    <property type="protein sequence ID" value="MFF1275917.1"/>
    <property type="molecule type" value="Genomic_DNA"/>
</dbReference>
<protein>
    <submittedName>
        <fullName evidence="2">Uncharacterized protein</fullName>
    </submittedName>
</protein>
<evidence type="ECO:0000256" key="1">
    <source>
        <dbReference type="SAM" id="MobiDB-lite"/>
    </source>
</evidence>
<proteinExistence type="predicted"/>
<keyword evidence="3" id="KW-1185">Reference proteome</keyword>
<accession>A0ABW6Q9L9</accession>
<name>A0ABW6Q9L9_9ACTN</name>
<feature type="compositionally biased region" description="Pro residues" evidence="1">
    <location>
        <begin position="50"/>
        <end position="69"/>
    </location>
</feature>
<dbReference type="RefSeq" id="WP_149549616.1">
    <property type="nucleotide sequence ID" value="NZ_JBHVZQ010000019.1"/>
</dbReference>
<comment type="caution">
    <text evidence="2">The sequence shown here is derived from an EMBL/GenBank/DDBJ whole genome shotgun (WGS) entry which is preliminary data.</text>
</comment>